<evidence type="ECO:0000259" key="6">
    <source>
        <dbReference type="SMART" id="SM00852"/>
    </source>
</evidence>
<dbReference type="PANTHER" id="PTHR10192">
    <property type="entry name" value="MOLYBDOPTERIN BIOSYNTHESIS PROTEIN"/>
    <property type="match status" value="1"/>
</dbReference>
<gene>
    <name evidence="7" type="ORF">PHYEVI_LOCUS11049</name>
</gene>
<organism evidence="7 8">
    <name type="scientific">Phyllotreta striolata</name>
    <name type="common">Striped flea beetle</name>
    <name type="synonym">Crioceris striolata</name>
    <dbReference type="NCBI Taxonomy" id="444603"/>
    <lineage>
        <taxon>Eukaryota</taxon>
        <taxon>Metazoa</taxon>
        <taxon>Ecdysozoa</taxon>
        <taxon>Arthropoda</taxon>
        <taxon>Hexapoda</taxon>
        <taxon>Insecta</taxon>
        <taxon>Pterygota</taxon>
        <taxon>Neoptera</taxon>
        <taxon>Endopterygota</taxon>
        <taxon>Coleoptera</taxon>
        <taxon>Polyphaga</taxon>
        <taxon>Cucujiformia</taxon>
        <taxon>Chrysomeloidea</taxon>
        <taxon>Chrysomelidae</taxon>
        <taxon>Galerucinae</taxon>
        <taxon>Alticini</taxon>
        <taxon>Phyllotreta</taxon>
    </lineage>
</organism>
<evidence type="ECO:0000256" key="4">
    <source>
        <dbReference type="ARBA" id="ARBA00012509"/>
    </source>
</evidence>
<feature type="domain" description="MoaB/Mog" evidence="6">
    <location>
        <begin position="809"/>
        <end position="950"/>
    </location>
</feature>
<dbReference type="Proteomes" id="UP001153712">
    <property type="component" value="Chromosome 8"/>
</dbReference>
<dbReference type="GO" id="GO:0099634">
    <property type="term" value="C:postsynaptic specialization membrane"/>
    <property type="evidence" value="ECO:0007669"/>
    <property type="project" value="GOC"/>
</dbReference>
<dbReference type="GO" id="GO:0006777">
    <property type="term" value="P:Mo-molybdopterin cofactor biosynthetic process"/>
    <property type="evidence" value="ECO:0007669"/>
    <property type="project" value="UniProtKB-KW"/>
</dbReference>
<dbReference type="FunFam" id="3.40.980.10:FF:000001">
    <property type="entry name" value="Molybdopterin molybdenumtransferase"/>
    <property type="match status" value="2"/>
</dbReference>
<dbReference type="InterPro" id="IPR005110">
    <property type="entry name" value="MoeA_linker/N"/>
</dbReference>
<dbReference type="GO" id="GO:0007529">
    <property type="term" value="P:establishment of synaptic specificity at neuromuscular junction"/>
    <property type="evidence" value="ECO:0007669"/>
    <property type="project" value="TreeGrafter"/>
</dbReference>
<sequence length="1048" mass="116078">MLNMLLIIKNICFDKEEITETVPLERSLNRIVAEDIHAEESIPSFATSIIDGYAVKKSDGKGIRVVKNVTTAEDKSIDKVLQSGEAKTISMGDPIPAEADAVVPLEDTSVVEYSIDGSEVIKVEIKRAPNYNENIRIIGSDVSKNSLVLKKGERIKHFSLGVLAMLGKTNILVYKRPSIGVISIGNYNCEPKEKLAPGKIRDANRFTLINLLKNYRYKSNDCGIAKDNPDAIKQALEQSFTRNDVIITNSSMGEVDMLKRVLVEDFQATIHFSRVNMKPGKYTTFATLMYNETWKMVFGITGNPFSCAITCVLFVIPALRLMEKSLYERFVPISVPPNSFNIRSLPYNNDDCLEYRLVKVNRTLTTAKEVPRIFIMPVQISFGILTGKYDSSYADKGNVLSSPKLIEEILKEFPSAEISAIKIVPDDLQEIKSTLTEWFDLKINVIFTTGNLPDMIFAMITSSLKIIPIAMLSRPLSGIRDNTMIVNLPGSPEMVSECFGIIKEALPRALELLTEQKKSVVSGHEAILSDSGASVVPTTSSSKVLLSGIRDNTMIVNLPGSPEMVSECLGIIKEALPRALELLTEQKKSVVSGHGAILSDSGASVVPTTSSSKVKLAPLRKYRYPIIDVEFASDCIKDVCSDKEVTTETVPLERSLNRIVAEDIHAEESIPSFPTSFIDGYAVKSSNGKGIRVVKNVATAGDKQPIDEVLQSGEAIRISMGEPIPAGADAVVPLEDTSVVEYSIDGSEVIKVKIKRAPNYNENIRIIGSDVSKNSLVLKKGERIKHFSLGVLAMLGKTNILVYKRPSIGVISIGNYICEPKEKLAPGKIRDANRFTLINLLKNYRYKSNDCGIAKDNPDAIKQALEQSFTCNDVIIISSAMGELDMLKRVLVEDFQATIHFCRIKMKPGKYTTFATLMYNETWKMVFGITGYPSSCAITCILFVIRALRLMEKSPYDGFVPISVPPNSFNIRPLPYNNDDCPEYRLVKVNRTLTGMTTAEDVSRLLSNLDKANGLLIIEPKKKYSSKDSNGDYLYSYNVILFHENYYQ</sequence>
<dbReference type="EC" id="2.7.7.75" evidence="4"/>
<dbReference type="Gene3D" id="2.170.190.11">
    <property type="entry name" value="Molybdopterin biosynthesis moea protein, domain 3"/>
    <property type="match status" value="2"/>
</dbReference>
<dbReference type="SUPFAM" id="SSF63882">
    <property type="entry name" value="MoeA N-terminal region -like"/>
    <property type="match status" value="2"/>
</dbReference>
<evidence type="ECO:0000256" key="1">
    <source>
        <dbReference type="ARBA" id="ARBA00005046"/>
    </source>
</evidence>
<dbReference type="GO" id="GO:0061598">
    <property type="term" value="F:molybdopterin adenylyltransferase activity"/>
    <property type="evidence" value="ECO:0007669"/>
    <property type="project" value="UniProtKB-EC"/>
</dbReference>
<evidence type="ECO:0000313" key="8">
    <source>
        <dbReference type="Proteomes" id="UP001153712"/>
    </source>
</evidence>
<keyword evidence="5" id="KW-0501">Molybdenum cofactor biosynthesis</keyword>
<evidence type="ECO:0000256" key="5">
    <source>
        <dbReference type="ARBA" id="ARBA00023150"/>
    </source>
</evidence>
<comment type="similarity">
    <text evidence="3">In the C-terminal section; belongs to the MoeA family.</text>
</comment>
<dbReference type="CDD" id="cd00887">
    <property type="entry name" value="MoeA"/>
    <property type="match status" value="2"/>
</dbReference>
<dbReference type="AlphaFoldDB" id="A0A9N9XWH7"/>
<feature type="domain" description="MoaB/Mog" evidence="6">
    <location>
        <begin position="180"/>
        <end position="321"/>
    </location>
</feature>
<comment type="pathway">
    <text evidence="1">Cofactor biosynthesis; molybdopterin biosynthesis.</text>
</comment>
<dbReference type="Gene3D" id="3.90.105.10">
    <property type="entry name" value="Molybdopterin biosynthesis moea protein, domain 2"/>
    <property type="match status" value="2"/>
</dbReference>
<keyword evidence="8" id="KW-1185">Reference proteome</keyword>
<dbReference type="InterPro" id="IPR001453">
    <property type="entry name" value="MoaB/Mog_dom"/>
</dbReference>
<dbReference type="GO" id="GO:0061599">
    <property type="term" value="F:molybdopterin molybdotransferase activity"/>
    <property type="evidence" value="ECO:0007669"/>
    <property type="project" value="TreeGrafter"/>
</dbReference>
<dbReference type="GO" id="GO:0098970">
    <property type="term" value="P:postsynaptic neurotransmitter receptor diffusion trapping"/>
    <property type="evidence" value="ECO:0007669"/>
    <property type="project" value="TreeGrafter"/>
</dbReference>
<dbReference type="GO" id="GO:0005829">
    <property type="term" value="C:cytosol"/>
    <property type="evidence" value="ECO:0007669"/>
    <property type="project" value="TreeGrafter"/>
</dbReference>
<dbReference type="EMBL" id="OU900101">
    <property type="protein sequence ID" value="CAG9864799.1"/>
    <property type="molecule type" value="Genomic_DNA"/>
</dbReference>
<dbReference type="GO" id="GO:0097112">
    <property type="term" value="P:gamma-aminobutyric acid receptor clustering"/>
    <property type="evidence" value="ECO:0007669"/>
    <property type="project" value="TreeGrafter"/>
</dbReference>
<dbReference type="InterPro" id="IPR038987">
    <property type="entry name" value="MoeA-like"/>
</dbReference>
<accession>A0A9N9XWH7</accession>
<dbReference type="InterPro" id="IPR036135">
    <property type="entry name" value="MoeA_linker/N_sf"/>
</dbReference>
<dbReference type="GO" id="GO:0072579">
    <property type="term" value="P:glycine receptor clustering"/>
    <property type="evidence" value="ECO:0007669"/>
    <property type="project" value="TreeGrafter"/>
</dbReference>
<protein>
    <recommendedName>
        <fullName evidence="4">molybdopterin adenylyltransferase</fullName>
        <ecNumber evidence="4">2.7.7.75</ecNumber>
    </recommendedName>
</protein>
<reference evidence="7" key="1">
    <citation type="submission" date="2022-01" db="EMBL/GenBank/DDBJ databases">
        <authorList>
            <person name="King R."/>
        </authorList>
    </citation>
    <scope>NUCLEOTIDE SEQUENCE</scope>
</reference>
<comment type="similarity">
    <text evidence="2">In the N-terminal section; belongs to the MoaB/Mog family.</text>
</comment>
<dbReference type="FunFam" id="2.170.190.11:FF:000001">
    <property type="entry name" value="Molybdopterin molybdenumtransferase"/>
    <property type="match status" value="1"/>
</dbReference>
<proteinExistence type="inferred from homology"/>
<dbReference type="InterPro" id="IPR036425">
    <property type="entry name" value="MoaB/Mog-like_dom_sf"/>
</dbReference>
<dbReference type="Pfam" id="PF00994">
    <property type="entry name" value="MoCF_biosynth"/>
    <property type="match status" value="2"/>
</dbReference>
<dbReference type="Gene3D" id="3.40.980.10">
    <property type="entry name" value="MoaB/Mog-like domain"/>
    <property type="match status" value="5"/>
</dbReference>
<dbReference type="SMART" id="SM00852">
    <property type="entry name" value="MoCF_biosynth"/>
    <property type="match status" value="2"/>
</dbReference>
<evidence type="ECO:0000256" key="3">
    <source>
        <dbReference type="ARBA" id="ARBA00008339"/>
    </source>
</evidence>
<dbReference type="GO" id="GO:0030425">
    <property type="term" value="C:dendrite"/>
    <property type="evidence" value="ECO:0007669"/>
    <property type="project" value="TreeGrafter"/>
</dbReference>
<dbReference type="PANTHER" id="PTHR10192:SF5">
    <property type="entry name" value="GEPHYRIN"/>
    <property type="match status" value="1"/>
</dbReference>
<dbReference type="SUPFAM" id="SSF53218">
    <property type="entry name" value="Molybdenum cofactor biosynthesis proteins"/>
    <property type="match status" value="3"/>
</dbReference>
<evidence type="ECO:0000256" key="2">
    <source>
        <dbReference type="ARBA" id="ARBA00007589"/>
    </source>
</evidence>
<evidence type="ECO:0000313" key="7">
    <source>
        <dbReference type="EMBL" id="CAG9864799.1"/>
    </source>
</evidence>
<name>A0A9N9XWH7_PHYSR</name>
<dbReference type="OrthoDB" id="4349954at2759"/>
<dbReference type="Pfam" id="PF03453">
    <property type="entry name" value="MoeA_N"/>
    <property type="match status" value="2"/>
</dbReference>